<feature type="region of interest" description="Disordered" evidence="2">
    <location>
        <begin position="330"/>
        <end position="353"/>
    </location>
</feature>
<evidence type="ECO:0000256" key="2">
    <source>
        <dbReference type="SAM" id="MobiDB-lite"/>
    </source>
</evidence>
<dbReference type="Proteomes" id="UP001603857">
    <property type="component" value="Unassembled WGS sequence"/>
</dbReference>
<evidence type="ECO:0000313" key="5">
    <source>
        <dbReference type="Proteomes" id="UP001603857"/>
    </source>
</evidence>
<organism evidence="4 5">
    <name type="scientific">Flemingia macrophylla</name>
    <dbReference type="NCBI Taxonomy" id="520843"/>
    <lineage>
        <taxon>Eukaryota</taxon>
        <taxon>Viridiplantae</taxon>
        <taxon>Streptophyta</taxon>
        <taxon>Embryophyta</taxon>
        <taxon>Tracheophyta</taxon>
        <taxon>Spermatophyta</taxon>
        <taxon>Magnoliopsida</taxon>
        <taxon>eudicotyledons</taxon>
        <taxon>Gunneridae</taxon>
        <taxon>Pentapetalae</taxon>
        <taxon>rosids</taxon>
        <taxon>fabids</taxon>
        <taxon>Fabales</taxon>
        <taxon>Fabaceae</taxon>
        <taxon>Papilionoideae</taxon>
        <taxon>50 kb inversion clade</taxon>
        <taxon>NPAAA clade</taxon>
        <taxon>indigoferoid/millettioid clade</taxon>
        <taxon>Phaseoleae</taxon>
        <taxon>Flemingia</taxon>
    </lineage>
</organism>
<comment type="caution">
    <text evidence="4">The sequence shown here is derived from an EMBL/GenBank/DDBJ whole genome shotgun (WGS) entry which is preliminary data.</text>
</comment>
<proteinExistence type="predicted"/>
<feature type="compositionally biased region" description="Low complexity" evidence="2">
    <location>
        <begin position="334"/>
        <end position="348"/>
    </location>
</feature>
<evidence type="ECO:0000259" key="3">
    <source>
        <dbReference type="PROSITE" id="PS50157"/>
    </source>
</evidence>
<accession>A0ABD1NAI5</accession>
<evidence type="ECO:0000313" key="4">
    <source>
        <dbReference type="EMBL" id="KAL2344613.1"/>
    </source>
</evidence>
<keyword evidence="5" id="KW-1185">Reference proteome</keyword>
<sequence>MRFAHFEEFRVKALRDDVLHMHCVSIPMALNSSNHNNFSTSNFIVSNEALVMKRTSQLGLSQGLTEWRKTSFVAKTNMWVNGRVNAIQNTNAQFSCLTPISLDGDTESIIRKSQMIRAQLMHATSLVSTSNEVVIETEEKKKESEMLQAQLLLPSTLLPKNEVVGGTYLESTLLGNVSRRPLTISPLVQNYLTPRFLNGLLHPKPNANDKGIMALCPSPLSVYFDYDRNSLQHVREPINEFENVRHKGKDKNHDSRIHSYPYKKNGPYRCSKCGSEFYTSQKFAAHVSWSHYKYETINERKKRLMAKVKRRNLRLQHVNNALTIAPNDVAATRNNNNNNDNDNNNNNNVFNLPPPRMKVGVKSEFGVEITSPSRMEKENVGGVKIKLEPIDI</sequence>
<dbReference type="AlphaFoldDB" id="A0ABD1NAI5"/>
<keyword evidence="1" id="KW-0863">Zinc-finger</keyword>
<keyword evidence="1" id="KW-0862">Zinc</keyword>
<dbReference type="PROSITE" id="PS00028">
    <property type="entry name" value="ZINC_FINGER_C2H2_1"/>
    <property type="match status" value="1"/>
</dbReference>
<name>A0ABD1NAI5_9FABA</name>
<dbReference type="EMBL" id="JBGMDY010000002">
    <property type="protein sequence ID" value="KAL2344613.1"/>
    <property type="molecule type" value="Genomic_DNA"/>
</dbReference>
<dbReference type="InterPro" id="IPR013087">
    <property type="entry name" value="Znf_C2H2_type"/>
</dbReference>
<evidence type="ECO:0000256" key="1">
    <source>
        <dbReference type="PROSITE-ProRule" id="PRU00042"/>
    </source>
</evidence>
<feature type="domain" description="C2H2-type" evidence="3">
    <location>
        <begin position="268"/>
        <end position="296"/>
    </location>
</feature>
<dbReference type="GO" id="GO:0008270">
    <property type="term" value="F:zinc ion binding"/>
    <property type="evidence" value="ECO:0007669"/>
    <property type="project" value="UniProtKB-KW"/>
</dbReference>
<keyword evidence="1" id="KW-0479">Metal-binding</keyword>
<reference evidence="4 5" key="1">
    <citation type="submission" date="2024-08" db="EMBL/GenBank/DDBJ databases">
        <title>Insights into the chromosomal genome structure of Flemingia macrophylla.</title>
        <authorList>
            <person name="Ding Y."/>
            <person name="Zhao Y."/>
            <person name="Bi W."/>
            <person name="Wu M."/>
            <person name="Zhao G."/>
            <person name="Gong Y."/>
            <person name="Li W."/>
            <person name="Zhang P."/>
        </authorList>
    </citation>
    <scope>NUCLEOTIDE SEQUENCE [LARGE SCALE GENOMIC DNA]</scope>
    <source>
        <strain evidence="4">DYQJB</strain>
        <tissue evidence="4">Leaf</tissue>
    </source>
</reference>
<dbReference type="PROSITE" id="PS50157">
    <property type="entry name" value="ZINC_FINGER_C2H2_2"/>
    <property type="match status" value="1"/>
</dbReference>
<gene>
    <name evidence="4" type="ORF">Fmac_005898</name>
</gene>
<protein>
    <recommendedName>
        <fullName evidence="3">C2H2-type domain-containing protein</fullName>
    </recommendedName>
</protein>